<name>A0A1T4Z4P2_9ACTN</name>
<keyword evidence="2" id="KW-1185">Reference proteome</keyword>
<dbReference type="EMBL" id="LT796768">
    <property type="protein sequence ID" value="SKB09022.1"/>
    <property type="molecule type" value="Genomic_DNA"/>
</dbReference>
<dbReference type="STRING" id="1736691.SAMN06295964_2451"/>
<evidence type="ECO:0000313" key="2">
    <source>
        <dbReference type="Proteomes" id="UP000191040"/>
    </source>
</evidence>
<protein>
    <recommendedName>
        <fullName evidence="3">Clp amino terminal domain-containing protein, pathogenicity island component</fullName>
    </recommendedName>
</protein>
<reference evidence="2" key="1">
    <citation type="submission" date="2017-02" db="EMBL/GenBank/DDBJ databases">
        <authorList>
            <person name="Varghese N."/>
            <person name="Submissions S."/>
        </authorList>
    </citation>
    <scope>NUCLEOTIDE SEQUENCE [LARGE SCALE GENOMIC DNA]</scope>
    <source>
        <strain evidence="2">9H-4</strain>
    </source>
</reference>
<dbReference type="OrthoDB" id="3290891at2"/>
<gene>
    <name evidence="1" type="ORF">SAMN06295964_2451</name>
</gene>
<dbReference type="Proteomes" id="UP000191040">
    <property type="component" value="Chromosome I"/>
</dbReference>
<evidence type="ECO:0000313" key="1">
    <source>
        <dbReference type="EMBL" id="SKB09022.1"/>
    </source>
</evidence>
<dbReference type="InterPro" id="IPR036628">
    <property type="entry name" value="Clp_N_dom_sf"/>
</dbReference>
<dbReference type="RefSeq" id="WP_078700420.1">
    <property type="nucleotide sequence ID" value="NZ_LT796768.1"/>
</dbReference>
<organism evidence="1 2">
    <name type="scientific">Aeromicrobium choanae</name>
    <dbReference type="NCBI Taxonomy" id="1736691"/>
    <lineage>
        <taxon>Bacteria</taxon>
        <taxon>Bacillati</taxon>
        <taxon>Actinomycetota</taxon>
        <taxon>Actinomycetes</taxon>
        <taxon>Propionibacteriales</taxon>
        <taxon>Nocardioidaceae</taxon>
        <taxon>Aeromicrobium</taxon>
    </lineage>
</organism>
<sequence>MEPQKLTGVTLDRLLAALEAAHPDVRDRIGDAMLVAEHLDQVGDDLIEHVVSTARAQGISWSEIGSRMGVSKQAAQQRLAKAAQVDLEPLSPEQGFSRFTVEARNLLMAAHEAARVRQEPFVTSARLAVAIGIPSAEARLPEPTAETQKLVPYDEGARRVLERAFEVAIAARADMVDVSHIAEALGSASTTPDEAVGLA</sequence>
<dbReference type="AlphaFoldDB" id="A0A1T4Z4P2"/>
<dbReference type="SUPFAM" id="SSF81923">
    <property type="entry name" value="Double Clp-N motif"/>
    <property type="match status" value="1"/>
</dbReference>
<proteinExistence type="predicted"/>
<evidence type="ECO:0008006" key="3">
    <source>
        <dbReference type="Google" id="ProtNLM"/>
    </source>
</evidence>
<accession>A0A1T4Z4P2</accession>